<evidence type="ECO:0000313" key="3">
    <source>
        <dbReference type="Proteomes" id="UP000654482"/>
    </source>
</evidence>
<keyword evidence="3" id="KW-1185">Reference proteome</keyword>
<accession>A0A8J7DXS6</accession>
<dbReference type="Proteomes" id="UP000654482">
    <property type="component" value="Unassembled WGS sequence"/>
</dbReference>
<keyword evidence="1" id="KW-0732">Signal</keyword>
<proteinExistence type="predicted"/>
<sequence>MKLISLASLVLLTPLFLVNPHRANAEVGFGEYSLFPTEEMRVAEALEEARFIRPWSPLIEQETTWQQAQQQVELTQTIASGESLEGIPAKTLEDWHISVGGEYPLYGNYSLFERLTVQFEKVNRDWENSPNTVERDFRNTNGRFPFLRL</sequence>
<reference evidence="2" key="1">
    <citation type="submission" date="2020-10" db="EMBL/GenBank/DDBJ databases">
        <authorList>
            <person name="Castelo-Branco R."/>
            <person name="Eusebio N."/>
            <person name="Adriana R."/>
            <person name="Vieira A."/>
            <person name="Brugerolle De Fraissinette N."/>
            <person name="Rezende De Castro R."/>
            <person name="Schneider M.P."/>
            <person name="Vasconcelos V."/>
            <person name="Leao P.N."/>
        </authorList>
    </citation>
    <scope>NUCLEOTIDE SEQUENCE</scope>
    <source>
        <strain evidence="2">LEGE 07157</strain>
    </source>
</reference>
<dbReference type="EMBL" id="JADEWZ010000024">
    <property type="protein sequence ID" value="MBE9117412.1"/>
    <property type="molecule type" value="Genomic_DNA"/>
</dbReference>
<dbReference type="RefSeq" id="WP_194030498.1">
    <property type="nucleotide sequence ID" value="NZ_JADEWZ010000024.1"/>
</dbReference>
<organism evidence="2 3">
    <name type="scientific">Lusitaniella coriacea LEGE 07157</name>
    <dbReference type="NCBI Taxonomy" id="945747"/>
    <lineage>
        <taxon>Bacteria</taxon>
        <taxon>Bacillati</taxon>
        <taxon>Cyanobacteriota</taxon>
        <taxon>Cyanophyceae</taxon>
        <taxon>Spirulinales</taxon>
        <taxon>Lusitaniellaceae</taxon>
        <taxon>Lusitaniella</taxon>
    </lineage>
</organism>
<feature type="chain" id="PRO_5035254105" evidence="1">
    <location>
        <begin position="26"/>
        <end position="149"/>
    </location>
</feature>
<gene>
    <name evidence="2" type="ORF">IQ249_16045</name>
</gene>
<comment type="caution">
    <text evidence="2">The sequence shown here is derived from an EMBL/GenBank/DDBJ whole genome shotgun (WGS) entry which is preliminary data.</text>
</comment>
<name>A0A8J7DXS6_9CYAN</name>
<evidence type="ECO:0000256" key="1">
    <source>
        <dbReference type="SAM" id="SignalP"/>
    </source>
</evidence>
<evidence type="ECO:0000313" key="2">
    <source>
        <dbReference type="EMBL" id="MBE9117412.1"/>
    </source>
</evidence>
<feature type="signal peptide" evidence="1">
    <location>
        <begin position="1"/>
        <end position="25"/>
    </location>
</feature>
<dbReference type="AlphaFoldDB" id="A0A8J7DXS6"/>
<protein>
    <submittedName>
        <fullName evidence="2">Uncharacterized protein</fullName>
    </submittedName>
</protein>